<name>A0A0H3PDF8_HAEI3</name>
<sequence length="360" mass="39737">MNVKPATAKISSHALKQNLEIIKQKAPNSKIIAVVKANAYGHGVVFVASTLEQSVDCFGVARLEEALALRSNGITKPILLLEGFFNEQDLPILAVNNIETIVHNREQLEALKRANLPSPIKVWLKIDTGMHRLGVALDEVDYFYQELKKLPQIQPHLGFVSHFSRADELESDYTQLQINRFLSATKDKQGERTIAASGGILFWPKSHLECIRPGIIIYGISPTDTIGKEFDLTPVMNLTSSLIAVRHHKQGDPVGYGGIWTSPRDTKIGVVAMGYGDGYPRDVPEGTPVYLNGRLVPIVGRVSMDMLTVDLGADSQDLVGDEVILWGKELPIETVAKFTGILSYELITKLTPRVITEYVD</sequence>
<dbReference type="FunFam" id="2.40.37.10:FF:000002">
    <property type="entry name" value="Alanine racemase"/>
    <property type="match status" value="1"/>
</dbReference>
<dbReference type="GO" id="GO:0030632">
    <property type="term" value="P:D-alanine biosynthetic process"/>
    <property type="evidence" value="ECO:0007669"/>
    <property type="project" value="UniProtKB-UniRule"/>
</dbReference>
<accession>A0A0H3PDF8</accession>
<evidence type="ECO:0000256" key="4">
    <source>
        <dbReference type="ARBA" id="ARBA00007880"/>
    </source>
</evidence>
<evidence type="ECO:0000256" key="2">
    <source>
        <dbReference type="ARBA" id="ARBA00001933"/>
    </source>
</evidence>
<evidence type="ECO:0000313" key="15">
    <source>
        <dbReference type="Proteomes" id="UP000003185"/>
    </source>
</evidence>
<dbReference type="SMART" id="SM01005">
    <property type="entry name" value="Ala_racemase_C"/>
    <property type="match status" value="1"/>
</dbReference>
<feature type="binding site" evidence="9 11">
    <location>
        <position position="304"/>
    </location>
    <ligand>
        <name>substrate</name>
    </ligand>
</feature>
<reference evidence="13" key="3">
    <citation type="submission" date="2024-01" db="EMBL/GenBank/DDBJ databases">
        <authorList>
            <person name="Riesbeck K."/>
        </authorList>
    </citation>
    <scope>NUCLEOTIDE SEQUENCE</scope>
    <source>
        <strain evidence="13">3655</strain>
    </source>
</reference>
<evidence type="ECO:0000256" key="11">
    <source>
        <dbReference type="PIRSR" id="PIRSR600821-52"/>
    </source>
</evidence>
<dbReference type="Pfam" id="PF00842">
    <property type="entry name" value="Ala_racemase_C"/>
    <property type="match status" value="1"/>
</dbReference>
<evidence type="ECO:0000313" key="16">
    <source>
        <dbReference type="Proteomes" id="UP000837958"/>
    </source>
</evidence>
<proteinExistence type="inferred from homology"/>
<dbReference type="Gene3D" id="2.40.37.10">
    <property type="entry name" value="Lyase, Ornithine Decarboxylase, Chain A, domain 1"/>
    <property type="match status" value="1"/>
</dbReference>
<feature type="active site" description="Proton acceptor; specific for D-alanine" evidence="9">
    <location>
        <position position="36"/>
    </location>
</feature>
<comment type="cofactor">
    <cofactor evidence="2 9 10">
        <name>pyridoxal 5'-phosphate</name>
        <dbReference type="ChEBI" id="CHEBI:597326"/>
    </cofactor>
</comment>
<dbReference type="AlphaFoldDB" id="A0A0H3PDF8"/>
<feature type="domain" description="Alanine racemase C-terminal" evidence="12">
    <location>
        <begin position="235"/>
        <end position="359"/>
    </location>
</feature>
<feature type="binding site" evidence="9 11">
    <location>
        <position position="132"/>
    </location>
    <ligand>
        <name>substrate</name>
    </ligand>
</feature>
<comment type="pathway">
    <text evidence="8 9">Amino-acid biosynthesis; D-alanine biosynthesis; D-alanine from L-alanine: step 1/1.</text>
</comment>
<dbReference type="CDD" id="cd06827">
    <property type="entry name" value="PLPDE_III_AR_proteobact"/>
    <property type="match status" value="1"/>
</dbReference>
<dbReference type="InterPro" id="IPR011079">
    <property type="entry name" value="Ala_racemase_C"/>
</dbReference>
<dbReference type="PANTHER" id="PTHR30511">
    <property type="entry name" value="ALANINE RACEMASE"/>
    <property type="match status" value="1"/>
</dbReference>
<dbReference type="InterPro" id="IPR029066">
    <property type="entry name" value="PLP-binding_barrel"/>
</dbReference>
<comment type="similarity">
    <text evidence="4 9">Belongs to the alanine racemase family.</text>
</comment>
<dbReference type="GO" id="GO:0030170">
    <property type="term" value="F:pyridoxal phosphate binding"/>
    <property type="evidence" value="ECO:0007669"/>
    <property type="project" value="UniProtKB-UniRule"/>
</dbReference>
<dbReference type="RefSeq" id="WP_005656906.1">
    <property type="nucleotide sequence ID" value="NZ_AAZF01000003.1"/>
</dbReference>
<evidence type="ECO:0000256" key="5">
    <source>
        <dbReference type="ARBA" id="ARBA00013089"/>
    </source>
</evidence>
<evidence type="ECO:0000256" key="6">
    <source>
        <dbReference type="ARBA" id="ARBA00022898"/>
    </source>
</evidence>
<dbReference type="EMBL" id="OV040719">
    <property type="protein sequence ID" value="CAH0451150.1"/>
    <property type="molecule type" value="Genomic_DNA"/>
</dbReference>
<keyword evidence="7 9" id="KW-0413">Isomerase</keyword>
<reference evidence="14 15" key="1">
    <citation type="journal article" date="2007" name="Genome Biol.">
        <title>Characterization and modeling of the Haemophilus influenzae core and supragenomes based on the complete genomic sequences of Rd and 12 clinical nontypeable strains.</title>
        <authorList>
            <person name="Hogg J.S."/>
            <person name="Hu F.Z."/>
            <person name="Janto B."/>
            <person name="Boissy R."/>
            <person name="Hayes J."/>
            <person name="Keefe R."/>
            <person name="Post J.C."/>
            <person name="Ehrlich G.D."/>
        </authorList>
    </citation>
    <scope>NUCLEOTIDE SEQUENCE [LARGE SCALE GENOMIC DNA]</scope>
    <source>
        <strain evidence="14">3655</strain>
        <strain evidence="15">NTHi 3655</strain>
    </source>
</reference>
<evidence type="ECO:0000256" key="7">
    <source>
        <dbReference type="ARBA" id="ARBA00023235"/>
    </source>
</evidence>
<dbReference type="EC" id="5.1.1.1" evidence="5 9"/>
<dbReference type="FunFam" id="3.20.20.10:FF:000002">
    <property type="entry name" value="Alanine racemase"/>
    <property type="match status" value="1"/>
</dbReference>
<comment type="catalytic activity">
    <reaction evidence="1 9">
        <text>L-alanine = D-alanine</text>
        <dbReference type="Rhea" id="RHEA:20249"/>
        <dbReference type="ChEBI" id="CHEBI:57416"/>
        <dbReference type="ChEBI" id="CHEBI:57972"/>
        <dbReference type="EC" id="5.1.1.1"/>
    </reaction>
</comment>
<comment type="pathway">
    <text evidence="3">Cell wall biogenesis; peptidoglycan biosynthesis.</text>
</comment>
<comment type="function">
    <text evidence="9">Catalyzes the interconversion of L-alanine and D-alanine. May also act on other amino acids.</text>
</comment>
<dbReference type="InterPro" id="IPR020622">
    <property type="entry name" value="Ala_racemase_pyridoxalP-BS"/>
</dbReference>
<evidence type="ECO:0000256" key="9">
    <source>
        <dbReference type="HAMAP-Rule" id="MF_01201"/>
    </source>
</evidence>
<dbReference type="InterPro" id="IPR001608">
    <property type="entry name" value="Ala_racemase_N"/>
</dbReference>
<organism evidence="14 15">
    <name type="scientific">Haemophilus influenzae (strain NTHi 3655)</name>
    <dbReference type="NCBI Taxonomy" id="375177"/>
    <lineage>
        <taxon>Bacteria</taxon>
        <taxon>Pseudomonadati</taxon>
        <taxon>Pseudomonadota</taxon>
        <taxon>Gammaproteobacteria</taxon>
        <taxon>Pasteurellales</taxon>
        <taxon>Pasteurellaceae</taxon>
        <taxon>Haemophilus</taxon>
    </lineage>
</organism>
<gene>
    <name evidence="14" type="primary">alr</name>
    <name evidence="14" type="ORF">CGSHi3655_09661</name>
    <name evidence="13" type="ORF">KRLU3655_LOCUS1226</name>
</gene>
<evidence type="ECO:0000313" key="13">
    <source>
        <dbReference type="EMBL" id="CAH0451150.1"/>
    </source>
</evidence>
<dbReference type="UniPathway" id="UPA00042">
    <property type="reaction ID" value="UER00497"/>
</dbReference>
<feature type="active site" description="Proton acceptor; specific for L-alanine" evidence="9">
    <location>
        <position position="256"/>
    </location>
</feature>
<dbReference type="PROSITE" id="PS00395">
    <property type="entry name" value="ALANINE_RACEMASE"/>
    <property type="match status" value="1"/>
</dbReference>
<evidence type="ECO:0000256" key="8">
    <source>
        <dbReference type="ARBA" id="ARBA00037912"/>
    </source>
</evidence>
<dbReference type="SUPFAM" id="SSF50621">
    <property type="entry name" value="Alanine racemase C-terminal domain-like"/>
    <property type="match status" value="1"/>
</dbReference>
<dbReference type="PANTHER" id="PTHR30511:SF4">
    <property type="entry name" value="ALANINE RACEMASE, BIOSYNTHETIC"/>
    <property type="match status" value="1"/>
</dbReference>
<keyword evidence="6 9" id="KW-0663">Pyridoxal phosphate</keyword>
<dbReference type="Pfam" id="PF01168">
    <property type="entry name" value="Ala_racemase_N"/>
    <property type="match status" value="1"/>
</dbReference>
<evidence type="ECO:0000259" key="12">
    <source>
        <dbReference type="SMART" id="SM01005"/>
    </source>
</evidence>
<evidence type="ECO:0000256" key="1">
    <source>
        <dbReference type="ARBA" id="ARBA00000316"/>
    </source>
</evidence>
<dbReference type="SUPFAM" id="SSF51419">
    <property type="entry name" value="PLP-binding barrel"/>
    <property type="match status" value="1"/>
</dbReference>
<dbReference type="Proteomes" id="UP000837958">
    <property type="component" value="Chromosome"/>
</dbReference>
<dbReference type="GO" id="GO:0005829">
    <property type="term" value="C:cytosol"/>
    <property type="evidence" value="ECO:0007669"/>
    <property type="project" value="TreeGrafter"/>
</dbReference>
<dbReference type="HAMAP" id="MF_01201">
    <property type="entry name" value="Ala_racemase"/>
    <property type="match status" value="1"/>
</dbReference>
<dbReference type="GO" id="GO:0008784">
    <property type="term" value="F:alanine racemase activity"/>
    <property type="evidence" value="ECO:0007669"/>
    <property type="project" value="UniProtKB-UniRule"/>
</dbReference>
<dbReference type="InterPro" id="IPR009006">
    <property type="entry name" value="Ala_racemase/Decarboxylase_C"/>
</dbReference>
<evidence type="ECO:0000313" key="14">
    <source>
        <dbReference type="EMBL" id="EDJ93185.1"/>
    </source>
</evidence>
<protein>
    <recommendedName>
        <fullName evidence="5 9">Alanine racemase</fullName>
        <ecNumber evidence="5 9">5.1.1.1</ecNumber>
    </recommendedName>
</protein>
<dbReference type="InterPro" id="IPR000821">
    <property type="entry name" value="Ala_racemase"/>
</dbReference>
<dbReference type="Proteomes" id="UP000003185">
    <property type="component" value="Unassembled WGS sequence"/>
</dbReference>
<feature type="modified residue" description="N6-(pyridoxal phosphate)lysine" evidence="9 10">
    <location>
        <position position="36"/>
    </location>
</feature>
<reference evidence="16" key="2">
    <citation type="submission" date="2021-11" db="EMBL/GenBank/DDBJ databases">
        <authorList>
            <person name="Riesbeck K."/>
        </authorList>
    </citation>
    <scope>NUCLEOTIDE SEQUENCE [LARGE SCALE GENOMIC DNA]</scope>
</reference>
<evidence type="ECO:0000256" key="10">
    <source>
        <dbReference type="PIRSR" id="PIRSR600821-50"/>
    </source>
</evidence>
<dbReference type="PRINTS" id="PR00992">
    <property type="entry name" value="ALARACEMASE"/>
</dbReference>
<dbReference type="EMBL" id="AAZF01000003">
    <property type="protein sequence ID" value="EDJ93185.1"/>
    <property type="molecule type" value="Genomic_DNA"/>
</dbReference>
<dbReference type="Gene3D" id="3.20.20.10">
    <property type="entry name" value="Alanine racemase"/>
    <property type="match status" value="1"/>
</dbReference>
<dbReference type="NCBIfam" id="TIGR00492">
    <property type="entry name" value="alr"/>
    <property type="match status" value="1"/>
</dbReference>
<evidence type="ECO:0000256" key="3">
    <source>
        <dbReference type="ARBA" id="ARBA00004752"/>
    </source>
</evidence>